<dbReference type="InterPro" id="IPR050445">
    <property type="entry name" value="Bact_polysacc_biosynth/exp"/>
</dbReference>
<evidence type="ECO:0000256" key="9">
    <source>
        <dbReference type="SAM" id="Phobius"/>
    </source>
</evidence>
<keyword evidence="13" id="KW-1185">Reference proteome</keyword>
<proteinExistence type="predicted"/>
<dbReference type="EC" id="2.7.10.2" evidence="12"/>
<evidence type="ECO:0000256" key="7">
    <source>
        <dbReference type="ARBA" id="ARBA00023136"/>
    </source>
</evidence>
<keyword evidence="12" id="KW-0418">Kinase</keyword>
<keyword evidence="2" id="KW-1003">Cell membrane</keyword>
<dbReference type="Gene3D" id="3.40.50.300">
    <property type="entry name" value="P-loop containing nucleotide triphosphate hydrolases"/>
    <property type="match status" value="1"/>
</dbReference>
<protein>
    <submittedName>
        <fullName evidence="12">Polysaccharide biosynthesis tyrosine autokinase</fullName>
        <ecNumber evidence="12">2.7.10.2</ecNumber>
    </submittedName>
</protein>
<dbReference type="OrthoDB" id="230260at2"/>
<dbReference type="InterPro" id="IPR003856">
    <property type="entry name" value="LPS_length_determ_N"/>
</dbReference>
<dbReference type="GO" id="GO:0005886">
    <property type="term" value="C:plasma membrane"/>
    <property type="evidence" value="ECO:0007669"/>
    <property type="project" value="UniProtKB-SubCell"/>
</dbReference>
<dbReference type="PANTHER" id="PTHR32309">
    <property type="entry name" value="TYROSINE-PROTEIN KINASE"/>
    <property type="match status" value="1"/>
</dbReference>
<reference evidence="12 13" key="1">
    <citation type="submission" date="2019-03" db="EMBL/GenBank/DDBJ databases">
        <title>Paracraurococcus aquatilis NE82 genome sequence.</title>
        <authorList>
            <person name="Zhao Y."/>
            <person name="Du Z."/>
        </authorList>
    </citation>
    <scope>NUCLEOTIDE SEQUENCE [LARGE SCALE GENOMIC DNA]</scope>
    <source>
        <strain evidence="12 13">NE82</strain>
    </source>
</reference>
<dbReference type="AlphaFoldDB" id="A0A4R4DD49"/>
<dbReference type="InterPro" id="IPR002586">
    <property type="entry name" value="CobQ/CobB/MinD/ParA_Nub-bd_dom"/>
</dbReference>
<dbReference type="Proteomes" id="UP000295023">
    <property type="component" value="Unassembled WGS sequence"/>
</dbReference>
<dbReference type="EMBL" id="SKBM01000019">
    <property type="protein sequence ID" value="TCZ57277.1"/>
    <property type="molecule type" value="Genomic_DNA"/>
</dbReference>
<keyword evidence="8" id="KW-0175">Coiled coil</keyword>
<dbReference type="InterPro" id="IPR027417">
    <property type="entry name" value="P-loop_NTPase"/>
</dbReference>
<dbReference type="Pfam" id="PF01656">
    <property type="entry name" value="CbiA"/>
    <property type="match status" value="1"/>
</dbReference>
<keyword evidence="6 9" id="KW-1133">Transmembrane helix</keyword>
<dbReference type="InterPro" id="IPR005702">
    <property type="entry name" value="Wzc-like_C"/>
</dbReference>
<dbReference type="GO" id="GO:0004715">
    <property type="term" value="F:non-membrane spanning protein tyrosine kinase activity"/>
    <property type="evidence" value="ECO:0007669"/>
    <property type="project" value="UniProtKB-EC"/>
</dbReference>
<evidence type="ECO:0000256" key="4">
    <source>
        <dbReference type="ARBA" id="ARBA00022741"/>
    </source>
</evidence>
<evidence type="ECO:0000256" key="1">
    <source>
        <dbReference type="ARBA" id="ARBA00004651"/>
    </source>
</evidence>
<keyword evidence="3 9" id="KW-0812">Transmembrane</keyword>
<evidence type="ECO:0000259" key="11">
    <source>
        <dbReference type="Pfam" id="PF02706"/>
    </source>
</evidence>
<keyword evidence="5" id="KW-0067">ATP-binding</keyword>
<evidence type="ECO:0000259" key="10">
    <source>
        <dbReference type="Pfam" id="PF01656"/>
    </source>
</evidence>
<accession>A0A4R4DD49</accession>
<evidence type="ECO:0000256" key="2">
    <source>
        <dbReference type="ARBA" id="ARBA00022475"/>
    </source>
</evidence>
<keyword evidence="12" id="KW-0808">Transferase</keyword>
<sequence length="735" mass="80852">MNFQDASAIPPTIEIRPASALNASALLQRLARRWPLVLLVTLASFVLAASVILTLTPRYYAEALLMLEERQARVVSFEQVLSQMPANSEAVQSEAHVLRSRNLMQETAEKLDLFSVPEFNRTLAEPTWLDIARAWTRDIVAKVVPPPPSLPLTEEDIRAGVVSSLQERLSVEPVPRTRAVRISVLSEDPLLAARIVNTHARLYIESQLEAKLTASHNARAFLEAQAAELREKVRQNEEALDTYRSRQGLLQDAVATGNTDTGGSPLARRMLADASTQLAEARRRREEADARVDRLRDPQRRSSLPEVVNNVTVGRLHEQEAMLRQEVMRASRNYGPQHPQVLQLNSALSDLQGKISRETGNIAESLRAEALVRRQNEEAAKTQFERLRSEVERTNAAGVRMAALARESEAGRALLQTILNRLQEVRAGEALQQPDAKIISQAATPTRPAFPKTSLFLLASAIGSVGLGLTAGLIPGRRSKGLSRIADVLPLLEARPLGLVPAVRRPTRASRDLIENPESAFAESIRSILTNLVLDGDLPTSVLVASALPGEGKTSVSVSLARLAAQMGYRALLVDSDLRRPSLHEVLQGQEGPGLCDYLEGRADLASIIQREPSSGLAFVSCGNRTDDPARLLKPAKIMPLLMEWQQSFDLVIFDSSPLVPVSDARLLAHACNQVVFVTQWNRTDLSLVQAELAGLRNLGARIAGVVLTKVDVRRYSRDTFGHSKLLDSYYGRRR</sequence>
<organism evidence="12 13">
    <name type="scientific">Roseicella aquatilis</name>
    <dbReference type="NCBI Taxonomy" id="2527868"/>
    <lineage>
        <taxon>Bacteria</taxon>
        <taxon>Pseudomonadati</taxon>
        <taxon>Pseudomonadota</taxon>
        <taxon>Alphaproteobacteria</taxon>
        <taxon>Acetobacterales</taxon>
        <taxon>Roseomonadaceae</taxon>
        <taxon>Roseicella</taxon>
    </lineage>
</organism>
<feature type="transmembrane region" description="Helical" evidence="9">
    <location>
        <begin position="36"/>
        <end position="60"/>
    </location>
</feature>
<dbReference type="GO" id="GO:0005524">
    <property type="term" value="F:ATP binding"/>
    <property type="evidence" value="ECO:0007669"/>
    <property type="project" value="UniProtKB-KW"/>
</dbReference>
<feature type="domain" description="Polysaccharide chain length determinant N-terminal" evidence="11">
    <location>
        <begin position="25"/>
        <end position="111"/>
    </location>
</feature>
<evidence type="ECO:0000313" key="12">
    <source>
        <dbReference type="EMBL" id="TCZ57277.1"/>
    </source>
</evidence>
<evidence type="ECO:0000256" key="3">
    <source>
        <dbReference type="ARBA" id="ARBA00022692"/>
    </source>
</evidence>
<evidence type="ECO:0000256" key="6">
    <source>
        <dbReference type="ARBA" id="ARBA00022989"/>
    </source>
</evidence>
<dbReference type="CDD" id="cd05387">
    <property type="entry name" value="BY-kinase"/>
    <property type="match status" value="1"/>
</dbReference>
<dbReference type="RefSeq" id="WP_132292685.1">
    <property type="nucleotide sequence ID" value="NZ_SKBM01000019.1"/>
</dbReference>
<dbReference type="SUPFAM" id="SSF52540">
    <property type="entry name" value="P-loop containing nucleoside triphosphate hydrolases"/>
    <property type="match status" value="1"/>
</dbReference>
<dbReference type="Pfam" id="PF02706">
    <property type="entry name" value="Wzz"/>
    <property type="match status" value="1"/>
</dbReference>
<name>A0A4R4DD49_9PROT</name>
<dbReference type="PANTHER" id="PTHR32309:SF13">
    <property type="entry name" value="FERRIC ENTEROBACTIN TRANSPORT PROTEIN FEPE"/>
    <property type="match status" value="1"/>
</dbReference>
<keyword evidence="7 9" id="KW-0472">Membrane</keyword>
<evidence type="ECO:0000313" key="13">
    <source>
        <dbReference type="Proteomes" id="UP000295023"/>
    </source>
</evidence>
<evidence type="ECO:0000256" key="8">
    <source>
        <dbReference type="SAM" id="Coils"/>
    </source>
</evidence>
<comment type="subcellular location">
    <subcellularLocation>
        <location evidence="1">Cell membrane</location>
        <topology evidence="1">Multi-pass membrane protein</topology>
    </subcellularLocation>
</comment>
<gene>
    <name evidence="12" type="ORF">EXY23_18250</name>
</gene>
<keyword evidence="4" id="KW-0547">Nucleotide-binding</keyword>
<dbReference type="NCBIfam" id="TIGR01007">
    <property type="entry name" value="eps_fam"/>
    <property type="match status" value="1"/>
</dbReference>
<comment type="caution">
    <text evidence="12">The sequence shown here is derived from an EMBL/GenBank/DDBJ whole genome shotgun (WGS) entry which is preliminary data.</text>
</comment>
<evidence type="ECO:0000256" key="5">
    <source>
        <dbReference type="ARBA" id="ARBA00022840"/>
    </source>
</evidence>
<feature type="domain" description="CobQ/CobB/MinD/ParA nucleotide binding" evidence="10">
    <location>
        <begin position="544"/>
        <end position="716"/>
    </location>
</feature>
<feature type="coiled-coil region" evidence="8">
    <location>
        <begin position="212"/>
        <end position="246"/>
    </location>
</feature>